<feature type="domain" description="ABC-type glycine betaine transport system substrate-binding" evidence="7">
    <location>
        <begin position="46"/>
        <end position="293"/>
    </location>
</feature>
<evidence type="ECO:0000313" key="9">
    <source>
        <dbReference type="Proteomes" id="UP000741863"/>
    </source>
</evidence>
<proteinExistence type="predicted"/>
<evidence type="ECO:0000313" key="8">
    <source>
        <dbReference type="EMBL" id="MBM7633237.1"/>
    </source>
</evidence>
<keyword evidence="4" id="KW-0472">Membrane</keyword>
<feature type="chain" id="PRO_5046777591" evidence="6">
    <location>
        <begin position="22"/>
        <end position="303"/>
    </location>
</feature>
<keyword evidence="3" id="KW-1003">Cell membrane</keyword>
<dbReference type="EMBL" id="JAFBEC010000006">
    <property type="protein sequence ID" value="MBM7633237.1"/>
    <property type="molecule type" value="Genomic_DNA"/>
</dbReference>
<dbReference type="PANTHER" id="PTHR47737:SF1">
    <property type="entry name" value="GLYCINE BETAINE_PROLINE BETAINE TRANSPORT SYSTEM PERMEASE PROTEIN PROW"/>
    <property type="match status" value="1"/>
</dbReference>
<keyword evidence="6" id="KW-0732">Signal</keyword>
<protein>
    <submittedName>
        <fullName evidence="8">Glycine betaine/proline transport system substrate-binding protein</fullName>
    </submittedName>
</protein>
<sequence>MKKFHVLTASTLAIMLLTACGDDSVDQEENENASNEEATDESASGDISIGFSNYAESTVISALWGILLEEQGYDVTLNQVEKAFLFSGVENGELDLGFAPWLPFTDQAYVQLDSEVIDVQEDGVLYEGTEMGLVVPEYMEDLNTIEDLQDYVDELDGTITGIDGGASLTQITEDDVMDHYGLDDFELLTSSEQAMVSALDTAYNNEEPIVVTLWSPHWTFGEYDLKYLEDPDVAYGEDDDIYYIARNGLQDEQPDVIDWINNSYFDDDQLSELLLYQSEEENDEAAAKRWIENNQDYVDSWFE</sequence>
<dbReference type="Pfam" id="PF04069">
    <property type="entry name" value="OpuAC"/>
    <property type="match status" value="1"/>
</dbReference>
<dbReference type="CDD" id="cd13639">
    <property type="entry name" value="PBP2_OpuAC_like"/>
    <property type="match status" value="1"/>
</dbReference>
<comment type="subcellular location">
    <subcellularLocation>
        <location evidence="1">Cell membrane</location>
    </subcellularLocation>
</comment>
<comment type="caution">
    <text evidence="8">The sequence shown here is derived from an EMBL/GenBank/DDBJ whole genome shotgun (WGS) entry which is preliminary data.</text>
</comment>
<evidence type="ECO:0000256" key="1">
    <source>
        <dbReference type="ARBA" id="ARBA00004236"/>
    </source>
</evidence>
<feature type="signal peptide" evidence="6">
    <location>
        <begin position="1"/>
        <end position="21"/>
    </location>
</feature>
<feature type="region of interest" description="Disordered" evidence="5">
    <location>
        <begin position="25"/>
        <end position="44"/>
    </location>
</feature>
<dbReference type="PROSITE" id="PS51257">
    <property type="entry name" value="PROKAR_LIPOPROTEIN"/>
    <property type="match status" value="1"/>
</dbReference>
<dbReference type="InterPro" id="IPR007210">
    <property type="entry name" value="ABC_Gly_betaine_transp_sub-bd"/>
</dbReference>
<gene>
    <name evidence="8" type="ORF">JOD17_002331</name>
</gene>
<dbReference type="Proteomes" id="UP000741863">
    <property type="component" value="Unassembled WGS sequence"/>
</dbReference>
<evidence type="ECO:0000256" key="6">
    <source>
        <dbReference type="SAM" id="SignalP"/>
    </source>
</evidence>
<evidence type="ECO:0000256" key="5">
    <source>
        <dbReference type="SAM" id="MobiDB-lite"/>
    </source>
</evidence>
<evidence type="ECO:0000259" key="7">
    <source>
        <dbReference type="Pfam" id="PF04069"/>
    </source>
</evidence>
<keyword evidence="2" id="KW-0813">Transport</keyword>
<evidence type="ECO:0000256" key="2">
    <source>
        <dbReference type="ARBA" id="ARBA00022448"/>
    </source>
</evidence>
<accession>A0ABS2PD86</accession>
<reference evidence="8 9" key="1">
    <citation type="submission" date="2021-01" db="EMBL/GenBank/DDBJ databases">
        <title>Genomic Encyclopedia of Type Strains, Phase IV (KMG-IV): sequencing the most valuable type-strain genomes for metagenomic binning, comparative biology and taxonomic classification.</title>
        <authorList>
            <person name="Goeker M."/>
        </authorList>
    </citation>
    <scope>NUCLEOTIDE SEQUENCE [LARGE SCALE GENOMIC DNA]</scope>
    <source>
        <strain evidence="8 9">DSM 25540</strain>
    </source>
</reference>
<dbReference type="PANTHER" id="PTHR47737">
    <property type="entry name" value="GLYCINE BETAINE/PROLINE BETAINE TRANSPORT SYSTEM PERMEASE PROTEIN PROW"/>
    <property type="match status" value="1"/>
</dbReference>
<feature type="compositionally biased region" description="Low complexity" evidence="5">
    <location>
        <begin position="32"/>
        <end position="44"/>
    </location>
</feature>
<evidence type="ECO:0000256" key="4">
    <source>
        <dbReference type="ARBA" id="ARBA00023136"/>
    </source>
</evidence>
<dbReference type="RefSeq" id="WP_239575449.1">
    <property type="nucleotide sequence ID" value="NZ_JAFBEC010000006.1"/>
</dbReference>
<dbReference type="SUPFAM" id="SSF53850">
    <property type="entry name" value="Periplasmic binding protein-like II"/>
    <property type="match status" value="1"/>
</dbReference>
<keyword evidence="9" id="KW-1185">Reference proteome</keyword>
<dbReference type="Gene3D" id="3.40.190.10">
    <property type="entry name" value="Periplasmic binding protein-like II"/>
    <property type="match status" value="1"/>
</dbReference>
<evidence type="ECO:0000256" key="3">
    <source>
        <dbReference type="ARBA" id="ARBA00022475"/>
    </source>
</evidence>
<dbReference type="Gene3D" id="3.40.190.100">
    <property type="entry name" value="Glycine betaine-binding periplasmic protein, domain 2"/>
    <property type="match status" value="1"/>
</dbReference>
<organism evidence="8 9">
    <name type="scientific">Geomicrobium sediminis</name>
    <dbReference type="NCBI Taxonomy" id="1347788"/>
    <lineage>
        <taxon>Bacteria</taxon>
        <taxon>Bacillati</taxon>
        <taxon>Bacillota</taxon>
        <taxon>Bacilli</taxon>
        <taxon>Bacillales</taxon>
        <taxon>Geomicrobium</taxon>
    </lineage>
</organism>
<name>A0ABS2PD86_9BACL</name>